<dbReference type="KEGG" id="ngr:NAEGRDRAFT_50501"/>
<dbReference type="AlphaFoldDB" id="D2VLC2"/>
<keyword evidence="10" id="KW-1133">Transmembrane helix</keyword>
<evidence type="ECO:0000256" key="12">
    <source>
        <dbReference type="ARBA" id="ARBA00023136"/>
    </source>
</evidence>
<evidence type="ECO:0000313" key="17">
    <source>
        <dbReference type="EMBL" id="EFC42285.1"/>
    </source>
</evidence>
<dbReference type="GO" id="GO:0046872">
    <property type="term" value="F:metal ion binding"/>
    <property type="evidence" value="ECO:0007669"/>
    <property type="project" value="UniProtKB-KW"/>
</dbReference>
<dbReference type="InParanoid" id="D2VLC2"/>
<evidence type="ECO:0000256" key="7">
    <source>
        <dbReference type="ARBA" id="ARBA00022692"/>
    </source>
</evidence>
<evidence type="ECO:0000256" key="16">
    <source>
        <dbReference type="ARBA" id="ARBA00049421"/>
    </source>
</evidence>
<dbReference type="InterPro" id="IPR004139">
    <property type="entry name" value="Glyco_trans_13"/>
</dbReference>
<keyword evidence="5 17" id="KW-0328">Glycosyltransferase</keyword>
<evidence type="ECO:0000313" key="18">
    <source>
        <dbReference type="Proteomes" id="UP000006671"/>
    </source>
</evidence>
<reference evidence="17 18" key="1">
    <citation type="journal article" date="2010" name="Cell">
        <title>The genome of Naegleria gruberi illuminates early eukaryotic versatility.</title>
        <authorList>
            <person name="Fritz-Laylin L.K."/>
            <person name="Prochnik S.E."/>
            <person name="Ginger M.L."/>
            <person name="Dacks J.B."/>
            <person name="Carpenter M.L."/>
            <person name="Field M.C."/>
            <person name="Kuo A."/>
            <person name="Paredez A."/>
            <person name="Chapman J."/>
            <person name="Pham J."/>
            <person name="Shu S."/>
            <person name="Neupane R."/>
            <person name="Cipriano M."/>
            <person name="Mancuso J."/>
            <person name="Tu H."/>
            <person name="Salamov A."/>
            <person name="Lindquist E."/>
            <person name="Shapiro H."/>
            <person name="Lucas S."/>
            <person name="Grigoriev I.V."/>
            <person name="Cande W.Z."/>
            <person name="Fulton C."/>
            <person name="Rokhsar D.S."/>
            <person name="Dawson S.C."/>
        </authorList>
    </citation>
    <scope>NUCLEOTIDE SEQUENCE [LARGE SCALE GENOMIC DNA]</scope>
    <source>
        <strain evidence="17 18">NEG-M</strain>
    </source>
</reference>
<dbReference type="VEuPathDB" id="AmoebaDB:NAEGRDRAFT_50501"/>
<evidence type="ECO:0000256" key="14">
    <source>
        <dbReference type="ARBA" id="ARBA00038949"/>
    </source>
</evidence>
<dbReference type="GO" id="GO:0003827">
    <property type="term" value="F:alpha-1,3-mannosylglycoprotein 2-beta-N-acetylglucosaminyltransferase activity"/>
    <property type="evidence" value="ECO:0007669"/>
    <property type="project" value="UniProtKB-EC"/>
</dbReference>
<evidence type="ECO:0000256" key="3">
    <source>
        <dbReference type="ARBA" id="ARBA00004922"/>
    </source>
</evidence>
<keyword evidence="11" id="KW-0333">Golgi apparatus</keyword>
<dbReference type="Gene3D" id="3.90.550.10">
    <property type="entry name" value="Spore Coat Polysaccharide Biosynthesis Protein SpsA, Chain A"/>
    <property type="match status" value="1"/>
</dbReference>
<proteinExistence type="inferred from homology"/>
<evidence type="ECO:0000256" key="9">
    <source>
        <dbReference type="ARBA" id="ARBA00022968"/>
    </source>
</evidence>
<organism evidence="18">
    <name type="scientific">Naegleria gruberi</name>
    <name type="common">Amoeba</name>
    <dbReference type="NCBI Taxonomy" id="5762"/>
    <lineage>
        <taxon>Eukaryota</taxon>
        <taxon>Discoba</taxon>
        <taxon>Heterolobosea</taxon>
        <taxon>Tetramitia</taxon>
        <taxon>Eutetramitia</taxon>
        <taxon>Vahlkampfiidae</taxon>
        <taxon>Naegleria</taxon>
    </lineage>
</organism>
<dbReference type="EC" id="2.4.1.101" evidence="14"/>
<dbReference type="RefSeq" id="XP_002675029.1">
    <property type="nucleotide sequence ID" value="XM_002674983.1"/>
</dbReference>
<dbReference type="STRING" id="5762.D2VLC2"/>
<dbReference type="Gene3D" id="3.10.180.20">
    <property type="entry name" value="N-Acetylglucosaminyltransferase I, Domain 2"/>
    <property type="match status" value="1"/>
</dbReference>
<dbReference type="GO" id="GO:0000139">
    <property type="term" value="C:Golgi membrane"/>
    <property type="evidence" value="ECO:0007669"/>
    <property type="project" value="UniProtKB-SubCell"/>
</dbReference>
<evidence type="ECO:0000256" key="6">
    <source>
        <dbReference type="ARBA" id="ARBA00022679"/>
    </source>
</evidence>
<dbReference type="PANTHER" id="PTHR10468">
    <property type="entry name" value="PROTEIN O-LINKED-MANNOSE BETA-1,2-N-ACETYLGLUCOSAMINYLTRANSFERASE 1/ALPHA-1,3-MANNOSYL-GLYCOPROTEIN 2-BETA-N-ACETYLGLUCOSAMINYLTRANSFERASE"/>
    <property type="match status" value="1"/>
</dbReference>
<evidence type="ECO:0000256" key="13">
    <source>
        <dbReference type="ARBA" id="ARBA00023211"/>
    </source>
</evidence>
<dbReference type="GeneID" id="8851849"/>
<comment type="subcellular location">
    <subcellularLocation>
        <location evidence="2">Golgi apparatus membrane</location>
        <topology evidence="2">Single-pass type II membrane protein</topology>
    </subcellularLocation>
</comment>
<name>D2VLC2_NAEGR</name>
<comment type="pathway">
    <text evidence="3">Protein modification; protein glycosylation.</text>
</comment>
<dbReference type="eggNOG" id="KOG1413">
    <property type="taxonomic scope" value="Eukaryota"/>
</dbReference>
<comment type="similarity">
    <text evidence="4">Belongs to the glycosyltransferase 13 family.</text>
</comment>
<evidence type="ECO:0000256" key="15">
    <source>
        <dbReference type="ARBA" id="ARBA00041712"/>
    </source>
</evidence>
<dbReference type="Proteomes" id="UP000006671">
    <property type="component" value="Unassembled WGS sequence"/>
</dbReference>
<evidence type="ECO:0000256" key="11">
    <source>
        <dbReference type="ARBA" id="ARBA00023034"/>
    </source>
</evidence>
<keyword evidence="12" id="KW-0472">Membrane</keyword>
<dbReference type="FunFam" id="3.90.550.10:FF:000252">
    <property type="entry name" value="Protein O-linked-mannose beta-1,2-N-acetylglucosaminyltransferase 1"/>
    <property type="match status" value="1"/>
</dbReference>
<keyword evidence="6 17" id="KW-0808">Transferase</keyword>
<protein>
    <recommendedName>
        <fullName evidence="14">alpha-1,3-mannosyl-glycoprotein 2-beta-N-acetylglucosaminyltransferase</fullName>
        <ecNumber evidence="14">2.4.1.101</ecNumber>
    </recommendedName>
    <alternativeName>
        <fullName evidence="15">N-glycosyl-oligosaccharide-glycoprotein N-acetylglucosaminyltransferase I</fullName>
    </alternativeName>
</protein>
<comment type="catalytic activity">
    <reaction evidence="16">
        <text>N(4)-(alpha-D-Man-(1-&gt;3)-[alpha-D-Man-(1-&gt;3)-[alpha-D-Man-(1-&gt;6)]-alpha-D-Man-(1-&gt;6)]-beta-D-Man-(1-&gt;4)-beta-D-GlcNAc-(1-&gt;4)-beta-D-GlcNAc)-L-asparaginyl-[protein] (N-glucan mannose isomer 5A1,2) + UDP-N-acetyl-alpha-D-glucosamine = N(4)-{beta-D-GlcNAc-(1-&gt;2)-alpha-D-Man-(1-&gt;3)-[alpha-D-Man-(1-&gt;3)-[alpha-D-Man-(1-&gt;6)]-alpha-D-Man-(1-&gt;6)]-beta-D-Man-(1-&gt;4)-beta-D-GlcNAc-(1-&gt;4)-beta-D-GlcNAc}-L-asparaginyl-[protein] + UDP + H(+)</text>
        <dbReference type="Rhea" id="RHEA:11456"/>
        <dbReference type="Rhea" id="RHEA-COMP:14367"/>
        <dbReference type="Rhea" id="RHEA-COMP:14368"/>
        <dbReference type="ChEBI" id="CHEBI:15378"/>
        <dbReference type="ChEBI" id="CHEBI:57705"/>
        <dbReference type="ChEBI" id="CHEBI:58223"/>
        <dbReference type="ChEBI" id="CHEBI:59087"/>
        <dbReference type="ChEBI" id="CHEBI:60625"/>
        <dbReference type="EC" id="2.4.1.101"/>
    </reaction>
</comment>
<dbReference type="Pfam" id="PF03071">
    <property type="entry name" value="GNT-I"/>
    <property type="match status" value="1"/>
</dbReference>
<keyword evidence="8" id="KW-0479">Metal-binding</keyword>
<dbReference type="InterPro" id="IPR029044">
    <property type="entry name" value="Nucleotide-diphossugar_trans"/>
</dbReference>
<evidence type="ECO:0000256" key="5">
    <source>
        <dbReference type="ARBA" id="ARBA00022676"/>
    </source>
</evidence>
<evidence type="ECO:0000256" key="1">
    <source>
        <dbReference type="ARBA" id="ARBA00001936"/>
    </source>
</evidence>
<keyword evidence="7" id="KW-0812">Transmembrane</keyword>
<keyword evidence="18" id="KW-1185">Reference proteome</keyword>
<dbReference type="EMBL" id="GG738880">
    <property type="protein sequence ID" value="EFC42285.1"/>
    <property type="molecule type" value="Genomic_DNA"/>
</dbReference>
<evidence type="ECO:0000256" key="8">
    <source>
        <dbReference type="ARBA" id="ARBA00022723"/>
    </source>
</evidence>
<accession>D2VLC2</accession>
<evidence type="ECO:0000256" key="2">
    <source>
        <dbReference type="ARBA" id="ARBA00004323"/>
    </source>
</evidence>
<sequence length="278" mass="32390">MTDKNPNFLSYYAIAQHYKFGIDSVFKADEKYDRIIILEEDLQVSNDFFDYFGKLSPLLDRDSSLFCISAWNDNGMSDFVQDSPKVYRSDFFPGLGWMMTRKLWEEDFGPKWPLGFWDDWIREGQNRRGRACIRPEISRTFTFGSVGGASSNQFSNFLSRIKLNSEKVDWEHFDINSLRKSNYDRNLIQEVNSATLVNSVAELLNKERRNENIRLIYSNSEEYLDIARQLGIMDDIKSGVPRGAYLGIVTVKWRSNTLHITTKSLKPVTYRNSSPYKL</sequence>
<evidence type="ECO:0000256" key="10">
    <source>
        <dbReference type="ARBA" id="ARBA00022989"/>
    </source>
</evidence>
<keyword evidence="9" id="KW-0735">Signal-anchor</keyword>
<dbReference type="OrthoDB" id="440755at2759"/>
<dbReference type="PANTHER" id="PTHR10468:SF0">
    <property type="entry name" value="ALPHA-1,3-MANNOSYL-GLYCOPROTEIN 2-BETA-N-ACETYLGLUCOSAMINYLTRANSFERASE"/>
    <property type="match status" value="1"/>
</dbReference>
<gene>
    <name evidence="17" type="ORF">NAEGRDRAFT_50501</name>
</gene>
<dbReference type="OMA" id="KHRIFLY"/>
<dbReference type="InterPro" id="IPR052261">
    <property type="entry name" value="Glycosyltransferase_13"/>
</dbReference>
<dbReference type="SUPFAM" id="SSF53448">
    <property type="entry name" value="Nucleotide-diphospho-sugar transferases"/>
    <property type="match status" value="1"/>
</dbReference>
<comment type="cofactor">
    <cofactor evidence="1">
        <name>Mn(2+)</name>
        <dbReference type="ChEBI" id="CHEBI:29035"/>
    </cofactor>
</comment>
<keyword evidence="13" id="KW-0464">Manganese</keyword>
<evidence type="ECO:0000256" key="4">
    <source>
        <dbReference type="ARBA" id="ARBA00006492"/>
    </source>
</evidence>
<dbReference type="UniPathway" id="UPA00378"/>